<evidence type="ECO:0000256" key="2">
    <source>
        <dbReference type="ARBA" id="ARBA00006275"/>
    </source>
</evidence>
<protein>
    <submittedName>
        <fullName evidence="9">RagB/SusD family nutrient uptake outer membrane protein</fullName>
    </submittedName>
</protein>
<feature type="signal peptide" evidence="6">
    <location>
        <begin position="1"/>
        <end position="30"/>
    </location>
</feature>
<evidence type="ECO:0000256" key="3">
    <source>
        <dbReference type="ARBA" id="ARBA00022729"/>
    </source>
</evidence>
<evidence type="ECO:0000256" key="4">
    <source>
        <dbReference type="ARBA" id="ARBA00023136"/>
    </source>
</evidence>
<comment type="similarity">
    <text evidence="2">Belongs to the SusD family.</text>
</comment>
<proteinExistence type="inferred from homology"/>
<keyword evidence="3 6" id="KW-0732">Signal</keyword>
<reference evidence="9 10" key="1">
    <citation type="submission" date="2018-09" db="EMBL/GenBank/DDBJ databases">
        <title>Arachidicoccus sp. nov., a bacterium isolated from soil.</title>
        <authorList>
            <person name="Weon H.-Y."/>
            <person name="Kwon S.-W."/>
            <person name="Lee S.A."/>
        </authorList>
    </citation>
    <scope>NUCLEOTIDE SEQUENCE [LARGE SCALE GENOMIC DNA]</scope>
    <source>
        <strain evidence="9 10">KIS59-12</strain>
    </source>
</reference>
<keyword evidence="10" id="KW-1185">Reference proteome</keyword>
<sequence>MKIKNYIAVRWLLAFSILLGFASCSKSLTADTKTDAKIPLGDYYQTPSQVYSALASAYSSVRINAGAFYNQTFVMNAASDEAYCGGGGPTDGSGVQFVSDYKMNGTNIGDNTNGPANLWYTYFIGIANANALLDNIGTAKGVTDTARIVAECKALRAYYYFNLVRIWGNVPLFIHPVSAAEINTVKQSTIPEVYAQIEQDLTAAIPDLPKTLTASDAGRLTQGAATALLGKVYLYEGDGLPGAKNSDGSAAFAGDHSKYALAAQTLAKVNGTQNGTSFTSPFGYQLLTHFADLWSNKLTASNPLFGNSPGRFNSESIFEDVHTNQGLTGWGNWSSGSDMGTTLCTLVGPRGYVVKDPAHAPALSTVGAWSFNPITPTCYDFMKNNMTGTDTRFAASIFDMQALENAGYAQYNPNAGYQNTGYFLNKFMPLKTDETNLGGDAPLNFQQDTYIIRLADTYLMEAEALLKSGGDANRALALVNAVRLRAGATPLAALTLQKIYDERRLELMGEGTRWFDLVRTGQAATVLASRGFTAGKNELFPISYRDMQNPNFKQNFGYPQ</sequence>
<dbReference type="AlphaFoldDB" id="A0A386HM59"/>
<dbReference type="InterPro" id="IPR033985">
    <property type="entry name" value="SusD-like_N"/>
</dbReference>
<dbReference type="InterPro" id="IPR012944">
    <property type="entry name" value="SusD_RagB_dom"/>
</dbReference>
<accession>A0A386HM59</accession>
<dbReference type="EMBL" id="CP032489">
    <property type="protein sequence ID" value="AYD46833.1"/>
    <property type="molecule type" value="Genomic_DNA"/>
</dbReference>
<feature type="domain" description="RagB/SusD" evidence="7">
    <location>
        <begin position="395"/>
        <end position="538"/>
    </location>
</feature>
<dbReference type="SUPFAM" id="SSF48452">
    <property type="entry name" value="TPR-like"/>
    <property type="match status" value="1"/>
</dbReference>
<name>A0A386HM59_9BACT</name>
<keyword evidence="4" id="KW-0472">Membrane</keyword>
<dbReference type="KEGG" id="ark:D6B99_03910"/>
<dbReference type="PROSITE" id="PS51257">
    <property type="entry name" value="PROKAR_LIPOPROTEIN"/>
    <property type="match status" value="1"/>
</dbReference>
<dbReference type="InterPro" id="IPR011990">
    <property type="entry name" value="TPR-like_helical_dom_sf"/>
</dbReference>
<feature type="chain" id="PRO_5017186172" evidence="6">
    <location>
        <begin position="31"/>
        <end position="560"/>
    </location>
</feature>
<evidence type="ECO:0000259" key="8">
    <source>
        <dbReference type="Pfam" id="PF14322"/>
    </source>
</evidence>
<keyword evidence="5" id="KW-0998">Cell outer membrane</keyword>
<evidence type="ECO:0000313" key="10">
    <source>
        <dbReference type="Proteomes" id="UP000266118"/>
    </source>
</evidence>
<evidence type="ECO:0000313" key="9">
    <source>
        <dbReference type="EMBL" id="AYD46833.1"/>
    </source>
</evidence>
<dbReference type="Pfam" id="PF07980">
    <property type="entry name" value="SusD_RagB"/>
    <property type="match status" value="1"/>
</dbReference>
<organism evidence="9 10">
    <name type="scientific">Arachidicoccus soli</name>
    <dbReference type="NCBI Taxonomy" id="2341117"/>
    <lineage>
        <taxon>Bacteria</taxon>
        <taxon>Pseudomonadati</taxon>
        <taxon>Bacteroidota</taxon>
        <taxon>Chitinophagia</taxon>
        <taxon>Chitinophagales</taxon>
        <taxon>Chitinophagaceae</taxon>
        <taxon>Arachidicoccus</taxon>
    </lineage>
</organism>
<gene>
    <name evidence="9" type="ORF">D6B99_03910</name>
</gene>
<comment type="subcellular location">
    <subcellularLocation>
        <location evidence="1">Cell outer membrane</location>
    </subcellularLocation>
</comment>
<evidence type="ECO:0000259" key="7">
    <source>
        <dbReference type="Pfam" id="PF07980"/>
    </source>
</evidence>
<dbReference type="Proteomes" id="UP000266118">
    <property type="component" value="Chromosome"/>
</dbReference>
<evidence type="ECO:0000256" key="5">
    <source>
        <dbReference type="ARBA" id="ARBA00023237"/>
    </source>
</evidence>
<evidence type="ECO:0000256" key="6">
    <source>
        <dbReference type="SAM" id="SignalP"/>
    </source>
</evidence>
<dbReference type="RefSeq" id="WP_119985302.1">
    <property type="nucleotide sequence ID" value="NZ_CP032489.1"/>
</dbReference>
<dbReference type="Pfam" id="PF14322">
    <property type="entry name" value="SusD-like_3"/>
    <property type="match status" value="1"/>
</dbReference>
<feature type="domain" description="SusD-like N-terminal" evidence="8">
    <location>
        <begin position="112"/>
        <end position="234"/>
    </location>
</feature>
<dbReference type="Gene3D" id="1.25.40.390">
    <property type="match status" value="1"/>
</dbReference>
<evidence type="ECO:0000256" key="1">
    <source>
        <dbReference type="ARBA" id="ARBA00004442"/>
    </source>
</evidence>
<dbReference type="GO" id="GO:0009279">
    <property type="term" value="C:cell outer membrane"/>
    <property type="evidence" value="ECO:0007669"/>
    <property type="project" value="UniProtKB-SubCell"/>
</dbReference>
<dbReference type="OrthoDB" id="618454at2"/>